<evidence type="ECO:0000313" key="3">
    <source>
        <dbReference type="EMBL" id="PGH28479.1"/>
    </source>
</evidence>
<dbReference type="Pfam" id="PF13391">
    <property type="entry name" value="HNH_2"/>
    <property type="match status" value="1"/>
</dbReference>
<keyword evidence="4" id="KW-1185">Reference proteome</keyword>
<feature type="region of interest" description="Disordered" evidence="1">
    <location>
        <begin position="1"/>
        <end position="20"/>
    </location>
</feature>
<evidence type="ECO:0000256" key="1">
    <source>
        <dbReference type="SAM" id="MobiDB-lite"/>
    </source>
</evidence>
<sequence>MDDTPQELPPEPEHLGPDDFDADELALRDELDDRLRAAIARYTEAPFGSLDCLTSRLREVNLKFQLSQLDWRVCSRKYRGIDENDATYSRIVKHYCLEQGIFITERERLGRELWHLYRKSTERMSDTGAGRELKPQNLIHLTELFVLLMREITPEEEVIFLADMENEYGLAEAINEVWCPVIGWAQKSDMSAAYIFPAQVGRETMGIILGDGFDGNINAAENGLFLPPAVKYAFENYQVAIIPDQIGARPREYKFVVLDPTLFCQMVNEEMSFNELHGRKLIFKPGTVFRPNPRYIHFHFAVAMRLASRIRGPAKEIPHWLLSELGGVWKDPTTIIAEDLLIGFVEVLETHREIRERKMAAEQASGNTTEVSRN</sequence>
<dbReference type="STRING" id="73230.A0A2B7Z5G8"/>
<organism evidence="3 4">
    <name type="scientific">[Emmonsia] crescens</name>
    <dbReference type="NCBI Taxonomy" id="73230"/>
    <lineage>
        <taxon>Eukaryota</taxon>
        <taxon>Fungi</taxon>
        <taxon>Dikarya</taxon>
        <taxon>Ascomycota</taxon>
        <taxon>Pezizomycotina</taxon>
        <taxon>Eurotiomycetes</taxon>
        <taxon>Eurotiomycetidae</taxon>
        <taxon>Onygenales</taxon>
        <taxon>Ajellomycetaceae</taxon>
        <taxon>Emergomyces</taxon>
    </lineage>
</organism>
<evidence type="ECO:0000313" key="4">
    <source>
        <dbReference type="Proteomes" id="UP000226031"/>
    </source>
</evidence>
<protein>
    <recommendedName>
        <fullName evidence="2">HNH nuclease domain-containing protein</fullName>
    </recommendedName>
</protein>
<proteinExistence type="predicted"/>
<dbReference type="VEuPathDB" id="FungiDB:EMCG_05325"/>
<name>A0A2B7Z5G8_9EURO</name>
<dbReference type="AlphaFoldDB" id="A0A2B7Z5G8"/>
<dbReference type="EMBL" id="PDND01000404">
    <property type="protein sequence ID" value="PGH28479.1"/>
    <property type="molecule type" value="Genomic_DNA"/>
</dbReference>
<evidence type="ECO:0000259" key="2">
    <source>
        <dbReference type="Pfam" id="PF13391"/>
    </source>
</evidence>
<feature type="domain" description="HNH nuclease" evidence="2">
    <location>
        <begin position="179"/>
        <end position="241"/>
    </location>
</feature>
<gene>
    <name evidence="3" type="ORF">GX50_08780</name>
</gene>
<comment type="caution">
    <text evidence="3">The sequence shown here is derived from an EMBL/GenBank/DDBJ whole genome shotgun (WGS) entry which is preliminary data.</text>
</comment>
<dbReference type="Proteomes" id="UP000226031">
    <property type="component" value="Unassembled WGS sequence"/>
</dbReference>
<reference evidence="3 4" key="1">
    <citation type="submission" date="2017-10" db="EMBL/GenBank/DDBJ databases">
        <title>Comparative genomics in systemic dimorphic fungi from Ajellomycetaceae.</title>
        <authorList>
            <person name="Munoz J.F."/>
            <person name="Mcewen J.G."/>
            <person name="Clay O.K."/>
            <person name="Cuomo C.A."/>
        </authorList>
    </citation>
    <scope>NUCLEOTIDE SEQUENCE [LARGE SCALE GENOMIC DNA]</scope>
    <source>
        <strain evidence="3 4">UAMH4076</strain>
    </source>
</reference>
<accession>A0A2B7Z5G8</accession>
<dbReference type="InterPro" id="IPR003615">
    <property type="entry name" value="HNH_nuc"/>
</dbReference>